<dbReference type="PANTHER" id="PTHR13774:SF32">
    <property type="entry name" value="ANTISENSE-ENHANCING SEQUENCE 1"/>
    <property type="match status" value="1"/>
</dbReference>
<comment type="similarity">
    <text evidence="1">Belongs to the PhzF family.</text>
</comment>
<evidence type="ECO:0000313" key="4">
    <source>
        <dbReference type="Proteomes" id="UP000284006"/>
    </source>
</evidence>
<dbReference type="EMBL" id="QYUP01000061">
    <property type="protein sequence ID" value="RJG22232.1"/>
    <property type="molecule type" value="Genomic_DNA"/>
</dbReference>
<dbReference type="GO" id="GO:0005737">
    <property type="term" value="C:cytoplasm"/>
    <property type="evidence" value="ECO:0007669"/>
    <property type="project" value="TreeGrafter"/>
</dbReference>
<evidence type="ECO:0000256" key="1">
    <source>
        <dbReference type="ARBA" id="ARBA00008270"/>
    </source>
</evidence>
<dbReference type="AlphaFoldDB" id="A0A418Y5U1"/>
<keyword evidence="4" id="KW-1185">Reference proteome</keyword>
<feature type="active site" evidence="2">
    <location>
        <position position="46"/>
    </location>
</feature>
<proteinExistence type="inferred from homology"/>
<dbReference type="GO" id="GO:0016853">
    <property type="term" value="F:isomerase activity"/>
    <property type="evidence" value="ECO:0007669"/>
    <property type="project" value="TreeGrafter"/>
</dbReference>
<evidence type="ECO:0000256" key="2">
    <source>
        <dbReference type="PIRSR" id="PIRSR016184-1"/>
    </source>
</evidence>
<dbReference type="Gene3D" id="3.10.310.10">
    <property type="entry name" value="Diaminopimelate Epimerase, Chain A, domain 1"/>
    <property type="match status" value="2"/>
</dbReference>
<organism evidence="3 4">
    <name type="scientific">Massilia cavernae</name>
    <dbReference type="NCBI Taxonomy" id="2320864"/>
    <lineage>
        <taxon>Bacteria</taxon>
        <taxon>Pseudomonadati</taxon>
        <taxon>Pseudomonadota</taxon>
        <taxon>Betaproteobacteria</taxon>
        <taxon>Burkholderiales</taxon>
        <taxon>Oxalobacteraceae</taxon>
        <taxon>Telluria group</taxon>
        <taxon>Massilia</taxon>
    </lineage>
</organism>
<dbReference type="SUPFAM" id="SSF54506">
    <property type="entry name" value="Diaminopimelate epimerase-like"/>
    <property type="match status" value="1"/>
</dbReference>
<protein>
    <submittedName>
        <fullName evidence="3">PhzF family phenazine biosynthesis protein</fullName>
    </submittedName>
</protein>
<dbReference type="Pfam" id="PF02567">
    <property type="entry name" value="PhzC-PhzF"/>
    <property type="match status" value="1"/>
</dbReference>
<dbReference type="RefSeq" id="WP_119809860.1">
    <property type="nucleotide sequence ID" value="NZ_QYUP01000061.1"/>
</dbReference>
<dbReference type="InterPro" id="IPR003719">
    <property type="entry name" value="Phenazine_PhzF-like"/>
</dbReference>
<evidence type="ECO:0000313" key="3">
    <source>
        <dbReference type="EMBL" id="RJG22232.1"/>
    </source>
</evidence>
<gene>
    <name evidence="3" type="ORF">D3872_05615</name>
</gene>
<name>A0A418Y5U1_9BURK</name>
<sequence>MPLDFVQVDAFTRQPLYGNPAAVVFDADDISPQTMQKIAREMNLSETVFILKPSTPDADYRVRIFTPMNELPFAGHPTVAAAHSVLARYPDKANATLLRQECGIGIVPVEVIRSASGTLLRMTQGAPAYRDTGLTRETVAQMLGCAESDLADSPFEVVSTGAPWLVVELSRFEAISRLVPDQGLIARECKALRAAGLTVFVERGDAGPVRIRVRTFAPGEGVAEDPVCGSGNGSVAAFIARHKHAGEATGSYVAEQGIEIGRDGEVHASWEREGEVLRVRIGGEAAVAASGQLYL</sequence>
<reference evidence="3 4" key="1">
    <citation type="submission" date="2018-09" db="EMBL/GenBank/DDBJ databases">
        <authorList>
            <person name="Zhu H."/>
        </authorList>
    </citation>
    <scope>NUCLEOTIDE SEQUENCE [LARGE SCALE GENOMIC DNA]</scope>
    <source>
        <strain evidence="3 4">K1S02-61</strain>
    </source>
</reference>
<dbReference type="NCBIfam" id="TIGR00654">
    <property type="entry name" value="PhzF_family"/>
    <property type="match status" value="1"/>
</dbReference>
<dbReference type="PANTHER" id="PTHR13774">
    <property type="entry name" value="PHENAZINE BIOSYNTHESIS PROTEIN"/>
    <property type="match status" value="1"/>
</dbReference>
<dbReference type="Proteomes" id="UP000284006">
    <property type="component" value="Unassembled WGS sequence"/>
</dbReference>
<comment type="caution">
    <text evidence="3">The sequence shown here is derived from an EMBL/GenBank/DDBJ whole genome shotgun (WGS) entry which is preliminary data.</text>
</comment>
<accession>A0A418Y5U1</accession>
<dbReference type="PIRSF" id="PIRSF016184">
    <property type="entry name" value="PhzC_PhzF"/>
    <property type="match status" value="1"/>
</dbReference>
<dbReference type="OrthoDB" id="9788221at2"/>